<reference evidence="2 3" key="1">
    <citation type="journal article" date="2019" name="Nat. Med.">
        <title>A library of human gut bacterial isolates paired with longitudinal multiomics data enables mechanistic microbiome research.</title>
        <authorList>
            <person name="Poyet M."/>
            <person name="Groussin M."/>
            <person name="Gibbons S.M."/>
            <person name="Avila-Pacheco J."/>
            <person name="Jiang X."/>
            <person name="Kearney S.M."/>
            <person name="Perrotta A.R."/>
            <person name="Berdy B."/>
            <person name="Zhao S."/>
            <person name="Lieberman T.D."/>
            <person name="Swanson P.K."/>
            <person name="Smith M."/>
            <person name="Roesemann S."/>
            <person name="Alexander J.E."/>
            <person name="Rich S.A."/>
            <person name="Livny J."/>
            <person name="Vlamakis H."/>
            <person name="Clish C."/>
            <person name="Bullock K."/>
            <person name="Deik A."/>
            <person name="Scott J."/>
            <person name="Pierce K.A."/>
            <person name="Xavier R.J."/>
            <person name="Alm E.J."/>
        </authorList>
    </citation>
    <scope>NUCLEOTIDE SEQUENCE [LARGE SCALE GENOMIC DNA]</scope>
    <source>
        <strain evidence="2 3">BIOML-A165</strain>
    </source>
</reference>
<comment type="caution">
    <text evidence="2">The sequence shown here is derived from an EMBL/GenBank/DDBJ whole genome shotgun (WGS) entry which is preliminary data.</text>
</comment>
<dbReference type="Proteomes" id="UP000460317">
    <property type="component" value="Unassembled WGS sequence"/>
</dbReference>
<dbReference type="EMBL" id="WCSB01000121">
    <property type="protein sequence ID" value="KAB4445382.1"/>
    <property type="molecule type" value="Genomic_DNA"/>
</dbReference>
<dbReference type="InterPro" id="IPR036291">
    <property type="entry name" value="NAD(P)-bd_dom_sf"/>
</dbReference>
<proteinExistence type="predicted"/>
<dbReference type="Gene3D" id="3.40.50.720">
    <property type="entry name" value="NAD(P)-binding Rossmann-like Domain"/>
    <property type="match status" value="1"/>
</dbReference>
<organism evidence="2 3">
    <name type="scientific">Bacteroides thetaiotaomicron</name>
    <dbReference type="NCBI Taxonomy" id="818"/>
    <lineage>
        <taxon>Bacteria</taxon>
        <taxon>Pseudomonadati</taxon>
        <taxon>Bacteroidota</taxon>
        <taxon>Bacteroidia</taxon>
        <taxon>Bacteroidales</taxon>
        <taxon>Bacteroidaceae</taxon>
        <taxon>Bacteroides</taxon>
    </lineage>
</organism>
<accession>A0A7J5JA30</accession>
<feature type="non-terminal residue" evidence="2">
    <location>
        <position position="213"/>
    </location>
</feature>
<dbReference type="AlphaFoldDB" id="A0A7J5JA30"/>
<dbReference type="InterPro" id="IPR013332">
    <property type="entry name" value="KPR_N"/>
</dbReference>
<dbReference type="Pfam" id="PF02558">
    <property type="entry name" value="ApbA"/>
    <property type="match status" value="1"/>
</dbReference>
<gene>
    <name evidence="2" type="ORF">GAN93_25780</name>
</gene>
<evidence type="ECO:0000313" key="2">
    <source>
        <dbReference type="EMBL" id="KAB4445382.1"/>
    </source>
</evidence>
<sequence>MSINICICGGGGLGHVIAGVAAHKGFNVSVLTRHPEQWNPSLLIENCRGNTFSGSLACVTANPAEVIPHSDIVLLCLPGFAIEEELLHIQPFLQEKTCIGSVVSCTGFFFTAYRILGKTASLFGFQRAPFIARVQTYGQKALLLGYKKELQIATVNISKSDILLRTLQEMLDTPVRMLHHFLEASLTNSNPLLHPARLYSLFHTWSRGKAYHE</sequence>
<name>A0A7J5JA30_BACT4</name>
<evidence type="ECO:0000313" key="3">
    <source>
        <dbReference type="Proteomes" id="UP000460317"/>
    </source>
</evidence>
<feature type="domain" description="Ketopantoate reductase N-terminal" evidence="1">
    <location>
        <begin position="5"/>
        <end position="100"/>
    </location>
</feature>
<evidence type="ECO:0000259" key="1">
    <source>
        <dbReference type="Pfam" id="PF02558"/>
    </source>
</evidence>
<dbReference type="PANTHER" id="PTHR38015:SF1">
    <property type="entry name" value="OPINE DEHYDROGENASE DOMAIN-CONTAINING PROTEIN"/>
    <property type="match status" value="1"/>
</dbReference>
<protein>
    <submittedName>
        <fullName evidence="2">NAD/NADP octopine/nopaline dehydrogenase</fullName>
    </submittedName>
</protein>
<dbReference type="PANTHER" id="PTHR38015">
    <property type="entry name" value="BLR6086 PROTEIN"/>
    <property type="match status" value="1"/>
</dbReference>
<dbReference type="InterPro" id="IPR051729">
    <property type="entry name" value="Opine/Lysopine_DH"/>
</dbReference>
<dbReference type="SUPFAM" id="SSF51735">
    <property type="entry name" value="NAD(P)-binding Rossmann-fold domains"/>
    <property type="match status" value="1"/>
</dbReference>